<keyword evidence="6 7" id="KW-0472">Membrane</keyword>
<keyword evidence="10" id="KW-1185">Reference proteome</keyword>
<evidence type="ECO:0000256" key="4">
    <source>
        <dbReference type="ARBA" id="ARBA00022692"/>
    </source>
</evidence>
<feature type="transmembrane region" description="Helical" evidence="7">
    <location>
        <begin position="7"/>
        <end position="28"/>
    </location>
</feature>
<dbReference type="InterPro" id="IPR000515">
    <property type="entry name" value="MetI-like"/>
</dbReference>
<dbReference type="AlphaFoldDB" id="A0A255GWP9"/>
<evidence type="ECO:0000256" key="2">
    <source>
        <dbReference type="ARBA" id="ARBA00022448"/>
    </source>
</evidence>
<sequence>MTVLRYAVLIVAALGVLIPLIWAVLSSFKTQAELGLRPPTLLPEAFTLANYTEAISRFDFTRYLFNSVVVTIGATLLTVVINTMCAYGLAKYNFRGRDFLFVVVLAMIMVPLQVILISVYQVANNLNLINTYWGLIIPPAATPTGVFLLRQYMLTIPDELIESARVDGAREFPIFWRIVVPLCGPAIAVVTIFSVMWRWNDFLWPLIISQKQEMYTLPVALAQFSAEETVPFNYILAMSVVSMLPVVIIFLFLQRHIVTGISNTGIK</sequence>
<comment type="subcellular location">
    <subcellularLocation>
        <location evidence="1 7">Cell membrane</location>
        <topology evidence="1 7">Multi-pass membrane protein</topology>
    </subcellularLocation>
</comment>
<dbReference type="EMBL" id="NMVO01000001">
    <property type="protein sequence ID" value="OYO17944.1"/>
    <property type="molecule type" value="Genomic_DNA"/>
</dbReference>
<dbReference type="Gene3D" id="1.10.3720.10">
    <property type="entry name" value="MetI-like"/>
    <property type="match status" value="1"/>
</dbReference>
<dbReference type="PANTHER" id="PTHR43744:SF12">
    <property type="entry name" value="ABC TRANSPORTER PERMEASE PROTEIN MG189-RELATED"/>
    <property type="match status" value="1"/>
</dbReference>
<comment type="caution">
    <text evidence="9">The sequence shown here is derived from an EMBL/GenBank/DDBJ whole genome shotgun (WGS) entry which is preliminary data.</text>
</comment>
<dbReference type="SUPFAM" id="SSF161098">
    <property type="entry name" value="MetI-like"/>
    <property type="match status" value="1"/>
</dbReference>
<accession>A0A255GWP9</accession>
<evidence type="ECO:0000256" key="5">
    <source>
        <dbReference type="ARBA" id="ARBA00022989"/>
    </source>
</evidence>
<organism evidence="9 10">
    <name type="scientific">Enemella evansiae</name>
    <dbReference type="NCBI Taxonomy" id="2016499"/>
    <lineage>
        <taxon>Bacteria</taxon>
        <taxon>Bacillati</taxon>
        <taxon>Actinomycetota</taxon>
        <taxon>Actinomycetes</taxon>
        <taxon>Propionibacteriales</taxon>
        <taxon>Propionibacteriaceae</taxon>
        <taxon>Enemella</taxon>
    </lineage>
</organism>
<protein>
    <submittedName>
        <fullName evidence="9">Sugar ABC transporter permease</fullName>
    </submittedName>
</protein>
<name>A0A255GWP9_9ACTN</name>
<evidence type="ECO:0000256" key="1">
    <source>
        <dbReference type="ARBA" id="ARBA00004651"/>
    </source>
</evidence>
<feature type="transmembrane region" description="Helical" evidence="7">
    <location>
        <begin position="63"/>
        <end position="87"/>
    </location>
</feature>
<feature type="transmembrane region" description="Helical" evidence="7">
    <location>
        <begin position="132"/>
        <end position="153"/>
    </location>
</feature>
<reference evidence="9 10" key="1">
    <citation type="submission" date="2017-07" db="EMBL/GenBank/DDBJ databases">
        <title>Draft whole genome sequences of clinical Proprionibacteriaceae strains.</title>
        <authorList>
            <person name="Bernier A.-M."/>
            <person name="Bernard K."/>
            <person name="Domingo M.-C."/>
        </authorList>
    </citation>
    <scope>NUCLEOTIDE SEQUENCE [LARGE SCALE GENOMIC DNA]</scope>
    <source>
        <strain evidence="9 10">NML 030167</strain>
    </source>
</reference>
<dbReference type="Proteomes" id="UP000215896">
    <property type="component" value="Unassembled WGS sequence"/>
</dbReference>
<dbReference type="PANTHER" id="PTHR43744">
    <property type="entry name" value="ABC TRANSPORTER PERMEASE PROTEIN MG189-RELATED-RELATED"/>
    <property type="match status" value="1"/>
</dbReference>
<evidence type="ECO:0000313" key="9">
    <source>
        <dbReference type="EMBL" id="OYO17944.1"/>
    </source>
</evidence>
<feature type="transmembrane region" description="Helical" evidence="7">
    <location>
        <begin position="174"/>
        <end position="197"/>
    </location>
</feature>
<proteinExistence type="inferred from homology"/>
<keyword evidence="3" id="KW-1003">Cell membrane</keyword>
<evidence type="ECO:0000313" key="10">
    <source>
        <dbReference type="Proteomes" id="UP000215896"/>
    </source>
</evidence>
<dbReference type="InterPro" id="IPR035906">
    <property type="entry name" value="MetI-like_sf"/>
</dbReference>
<feature type="transmembrane region" description="Helical" evidence="7">
    <location>
        <begin position="234"/>
        <end position="253"/>
    </location>
</feature>
<dbReference type="CDD" id="cd06261">
    <property type="entry name" value="TM_PBP2"/>
    <property type="match status" value="1"/>
</dbReference>
<feature type="domain" description="ABC transmembrane type-1" evidence="8">
    <location>
        <begin position="64"/>
        <end position="253"/>
    </location>
</feature>
<keyword evidence="4 7" id="KW-0812">Transmembrane</keyword>
<dbReference type="GO" id="GO:0055085">
    <property type="term" value="P:transmembrane transport"/>
    <property type="evidence" value="ECO:0007669"/>
    <property type="project" value="InterPro"/>
</dbReference>
<feature type="transmembrane region" description="Helical" evidence="7">
    <location>
        <begin position="99"/>
        <end position="120"/>
    </location>
</feature>
<keyword evidence="5 7" id="KW-1133">Transmembrane helix</keyword>
<dbReference type="Pfam" id="PF00528">
    <property type="entry name" value="BPD_transp_1"/>
    <property type="match status" value="1"/>
</dbReference>
<evidence type="ECO:0000259" key="8">
    <source>
        <dbReference type="PROSITE" id="PS50928"/>
    </source>
</evidence>
<gene>
    <name evidence="9" type="ORF">CGZ94_02045</name>
</gene>
<dbReference type="GO" id="GO:0005886">
    <property type="term" value="C:plasma membrane"/>
    <property type="evidence" value="ECO:0007669"/>
    <property type="project" value="UniProtKB-SubCell"/>
</dbReference>
<evidence type="ECO:0000256" key="6">
    <source>
        <dbReference type="ARBA" id="ARBA00023136"/>
    </source>
</evidence>
<keyword evidence="2 7" id="KW-0813">Transport</keyword>
<evidence type="ECO:0000256" key="7">
    <source>
        <dbReference type="RuleBase" id="RU363032"/>
    </source>
</evidence>
<comment type="similarity">
    <text evidence="7">Belongs to the binding-protein-dependent transport system permease family.</text>
</comment>
<evidence type="ECO:0000256" key="3">
    <source>
        <dbReference type="ARBA" id="ARBA00022475"/>
    </source>
</evidence>
<dbReference type="PROSITE" id="PS50928">
    <property type="entry name" value="ABC_TM1"/>
    <property type="match status" value="1"/>
</dbReference>
<dbReference type="OrthoDB" id="61122at2"/>